<evidence type="ECO:0000313" key="2">
    <source>
        <dbReference type="Proteomes" id="UP000423156"/>
    </source>
</evidence>
<dbReference type="Proteomes" id="UP000423156">
    <property type="component" value="Unassembled WGS sequence"/>
</dbReference>
<evidence type="ECO:0000313" key="1">
    <source>
        <dbReference type="EMBL" id="MQN78717.1"/>
    </source>
</evidence>
<dbReference type="RefSeq" id="WP_153093456.1">
    <property type="nucleotide sequence ID" value="NZ_VZBZ01000153.1"/>
</dbReference>
<dbReference type="EMBL" id="VZBZ01000153">
    <property type="protein sequence ID" value="MQN78717.1"/>
    <property type="molecule type" value="Genomic_DNA"/>
</dbReference>
<gene>
    <name evidence="1" type="ORF">F7D71_12810</name>
</gene>
<accession>A0AA90ZUY3</accession>
<name>A0AA90ZUY3_9BACT</name>
<protein>
    <submittedName>
        <fullName evidence="1">Uncharacterized protein</fullName>
    </submittedName>
</protein>
<sequence>MTKQEAMAFAISVGKPIRHNSFSKGEFVRYEGKELVDEEGTILPQQEFWAIRSGGSWENGWEEYNDN</sequence>
<organism evidence="1 2">
    <name type="scientific">Segatella copri</name>
    <dbReference type="NCBI Taxonomy" id="165179"/>
    <lineage>
        <taxon>Bacteria</taxon>
        <taxon>Pseudomonadati</taxon>
        <taxon>Bacteroidota</taxon>
        <taxon>Bacteroidia</taxon>
        <taxon>Bacteroidales</taxon>
        <taxon>Prevotellaceae</taxon>
        <taxon>Segatella</taxon>
    </lineage>
</organism>
<comment type="caution">
    <text evidence="1">The sequence shown here is derived from an EMBL/GenBank/DDBJ whole genome shotgun (WGS) entry which is preliminary data.</text>
</comment>
<dbReference type="AlphaFoldDB" id="A0AA90ZUY3"/>
<proteinExistence type="predicted"/>
<reference evidence="2" key="1">
    <citation type="submission" date="2019-09" db="EMBL/GenBank/DDBJ databases">
        <title>Distinct polysaccharide growth profiles of human intestinal Prevotella copri isolates.</title>
        <authorList>
            <person name="Fehlner-Peach H."/>
            <person name="Magnabosco C."/>
            <person name="Raghavan V."/>
            <person name="Scher J.U."/>
            <person name="Tett A."/>
            <person name="Cox L.M."/>
            <person name="Gottsegen C."/>
            <person name="Watters A."/>
            <person name="Wiltshire- Gordon J.D."/>
            <person name="Segata N."/>
            <person name="Bonneau R."/>
            <person name="Littman D.R."/>
        </authorList>
    </citation>
    <scope>NUCLEOTIDE SEQUENCE [LARGE SCALE GENOMIC DNA]</scope>
    <source>
        <strain evidence="2">BU41712</strain>
    </source>
</reference>